<accession>A0AAD4GMG3</accession>
<name>A0AAD4GMG3_BOLED</name>
<dbReference type="AlphaFoldDB" id="A0AAD4GMG3"/>
<dbReference type="Proteomes" id="UP001194468">
    <property type="component" value="Unassembled WGS sequence"/>
</dbReference>
<evidence type="ECO:0000313" key="2">
    <source>
        <dbReference type="EMBL" id="KAF8452798.1"/>
    </source>
</evidence>
<gene>
    <name evidence="2" type="ORF">L210DRAFT_573390</name>
</gene>
<keyword evidence="1" id="KW-1133">Transmembrane helix</keyword>
<evidence type="ECO:0000256" key="1">
    <source>
        <dbReference type="SAM" id="Phobius"/>
    </source>
</evidence>
<reference evidence="2" key="2">
    <citation type="journal article" date="2020" name="Nat. Commun.">
        <title>Large-scale genome sequencing of mycorrhizal fungi provides insights into the early evolution of symbiotic traits.</title>
        <authorList>
            <person name="Miyauchi S."/>
            <person name="Kiss E."/>
            <person name="Kuo A."/>
            <person name="Drula E."/>
            <person name="Kohler A."/>
            <person name="Sanchez-Garcia M."/>
            <person name="Morin E."/>
            <person name="Andreopoulos B."/>
            <person name="Barry K.W."/>
            <person name="Bonito G."/>
            <person name="Buee M."/>
            <person name="Carver A."/>
            <person name="Chen C."/>
            <person name="Cichocki N."/>
            <person name="Clum A."/>
            <person name="Culley D."/>
            <person name="Crous P.W."/>
            <person name="Fauchery L."/>
            <person name="Girlanda M."/>
            <person name="Hayes R.D."/>
            <person name="Keri Z."/>
            <person name="LaButti K."/>
            <person name="Lipzen A."/>
            <person name="Lombard V."/>
            <person name="Magnuson J."/>
            <person name="Maillard F."/>
            <person name="Murat C."/>
            <person name="Nolan M."/>
            <person name="Ohm R.A."/>
            <person name="Pangilinan J."/>
            <person name="Pereira M.F."/>
            <person name="Perotto S."/>
            <person name="Peter M."/>
            <person name="Pfister S."/>
            <person name="Riley R."/>
            <person name="Sitrit Y."/>
            <person name="Stielow J.B."/>
            <person name="Szollosi G."/>
            <person name="Zifcakova L."/>
            <person name="Stursova M."/>
            <person name="Spatafora J.W."/>
            <person name="Tedersoo L."/>
            <person name="Vaario L.M."/>
            <person name="Yamada A."/>
            <person name="Yan M."/>
            <person name="Wang P."/>
            <person name="Xu J."/>
            <person name="Bruns T."/>
            <person name="Baldrian P."/>
            <person name="Vilgalys R."/>
            <person name="Dunand C."/>
            <person name="Henrissat B."/>
            <person name="Grigoriev I.V."/>
            <person name="Hibbett D."/>
            <person name="Nagy L.G."/>
            <person name="Martin F.M."/>
        </authorList>
    </citation>
    <scope>NUCLEOTIDE SEQUENCE</scope>
    <source>
        <strain evidence="2">BED1</strain>
    </source>
</reference>
<proteinExistence type="predicted"/>
<comment type="caution">
    <text evidence="2">The sequence shown here is derived from an EMBL/GenBank/DDBJ whole genome shotgun (WGS) entry which is preliminary data.</text>
</comment>
<keyword evidence="3" id="KW-1185">Reference proteome</keyword>
<sequence>MRLCEDSNTNQACILSASVLIILVHSFYSWDRARKEDDHLIASFEQFIKCSHPEVVTSAVKQAIESCGEDYHSLCNEIINIVWKYPLEHPTLTKTSLTNTEPVITAAVTKPSPTNIEPASVKEPVSLKKKASKAFHKLFKHA</sequence>
<protein>
    <submittedName>
        <fullName evidence="2">Uncharacterized protein</fullName>
    </submittedName>
</protein>
<evidence type="ECO:0000313" key="3">
    <source>
        <dbReference type="Proteomes" id="UP001194468"/>
    </source>
</evidence>
<feature type="transmembrane region" description="Helical" evidence="1">
    <location>
        <begin position="12"/>
        <end position="30"/>
    </location>
</feature>
<dbReference type="EMBL" id="WHUW01000001">
    <property type="protein sequence ID" value="KAF8452798.1"/>
    <property type="molecule type" value="Genomic_DNA"/>
</dbReference>
<reference evidence="2" key="1">
    <citation type="submission" date="2019-10" db="EMBL/GenBank/DDBJ databases">
        <authorList>
            <consortium name="DOE Joint Genome Institute"/>
            <person name="Kuo A."/>
            <person name="Miyauchi S."/>
            <person name="Kiss E."/>
            <person name="Drula E."/>
            <person name="Kohler A."/>
            <person name="Sanchez-Garcia M."/>
            <person name="Andreopoulos B."/>
            <person name="Barry K.W."/>
            <person name="Bonito G."/>
            <person name="Buee M."/>
            <person name="Carver A."/>
            <person name="Chen C."/>
            <person name="Cichocki N."/>
            <person name="Clum A."/>
            <person name="Culley D."/>
            <person name="Crous P.W."/>
            <person name="Fauchery L."/>
            <person name="Girlanda M."/>
            <person name="Hayes R."/>
            <person name="Keri Z."/>
            <person name="LaButti K."/>
            <person name="Lipzen A."/>
            <person name="Lombard V."/>
            <person name="Magnuson J."/>
            <person name="Maillard F."/>
            <person name="Morin E."/>
            <person name="Murat C."/>
            <person name="Nolan M."/>
            <person name="Ohm R."/>
            <person name="Pangilinan J."/>
            <person name="Pereira M."/>
            <person name="Perotto S."/>
            <person name="Peter M."/>
            <person name="Riley R."/>
            <person name="Sitrit Y."/>
            <person name="Stielow B."/>
            <person name="Szollosi G."/>
            <person name="Zifcakova L."/>
            <person name="Stursova M."/>
            <person name="Spatafora J.W."/>
            <person name="Tedersoo L."/>
            <person name="Vaario L.-M."/>
            <person name="Yamada A."/>
            <person name="Yan M."/>
            <person name="Wang P."/>
            <person name="Xu J."/>
            <person name="Bruns T."/>
            <person name="Baldrian P."/>
            <person name="Vilgalys R."/>
            <person name="Henrissat B."/>
            <person name="Grigoriev I.V."/>
            <person name="Hibbett D."/>
            <person name="Nagy L.G."/>
            <person name="Martin F.M."/>
        </authorList>
    </citation>
    <scope>NUCLEOTIDE SEQUENCE</scope>
    <source>
        <strain evidence="2">BED1</strain>
    </source>
</reference>
<organism evidence="2 3">
    <name type="scientific">Boletus edulis BED1</name>
    <dbReference type="NCBI Taxonomy" id="1328754"/>
    <lineage>
        <taxon>Eukaryota</taxon>
        <taxon>Fungi</taxon>
        <taxon>Dikarya</taxon>
        <taxon>Basidiomycota</taxon>
        <taxon>Agaricomycotina</taxon>
        <taxon>Agaricomycetes</taxon>
        <taxon>Agaricomycetidae</taxon>
        <taxon>Boletales</taxon>
        <taxon>Boletineae</taxon>
        <taxon>Boletaceae</taxon>
        <taxon>Boletoideae</taxon>
        <taxon>Boletus</taxon>
    </lineage>
</organism>
<keyword evidence="1" id="KW-0472">Membrane</keyword>
<keyword evidence="1" id="KW-0812">Transmembrane</keyword>